<dbReference type="GO" id="GO:0006310">
    <property type="term" value="P:DNA recombination"/>
    <property type="evidence" value="ECO:0007669"/>
    <property type="project" value="UniProtKB-KW"/>
</dbReference>
<dbReference type="InterPro" id="IPR050090">
    <property type="entry name" value="Tyrosine_recombinase_XerCD"/>
</dbReference>
<dbReference type="AlphaFoldDB" id="A0A1Z1C5Y4"/>
<accession>A0A1Z1C5Y4</accession>
<dbReference type="InterPro" id="IPR010998">
    <property type="entry name" value="Integrase_recombinase_N"/>
</dbReference>
<feature type="region of interest" description="Disordered" evidence="5">
    <location>
        <begin position="163"/>
        <end position="185"/>
    </location>
</feature>
<dbReference type="GO" id="GO:0003677">
    <property type="term" value="F:DNA binding"/>
    <property type="evidence" value="ECO:0007669"/>
    <property type="project" value="UniProtKB-KW"/>
</dbReference>
<dbReference type="CDD" id="cd00397">
    <property type="entry name" value="DNA_BRE_C"/>
    <property type="match status" value="1"/>
</dbReference>
<comment type="similarity">
    <text evidence="1">Belongs to the 'phage' integrase family.</text>
</comment>
<dbReference type="InterPro" id="IPR002104">
    <property type="entry name" value="Integrase_catalytic"/>
</dbReference>
<evidence type="ECO:0000256" key="1">
    <source>
        <dbReference type="ARBA" id="ARBA00008857"/>
    </source>
</evidence>
<dbReference type="RefSeq" id="WP_102137292.1">
    <property type="nucleotide sequence ID" value="NC_011797.1"/>
</dbReference>
<organism evidence="7">
    <name type="scientific">Vibrio fluvialis</name>
    <dbReference type="NCBI Taxonomy" id="676"/>
    <lineage>
        <taxon>Bacteria</taxon>
        <taxon>Pseudomonadati</taxon>
        <taxon>Pseudomonadota</taxon>
        <taxon>Gammaproteobacteria</taxon>
        <taxon>Vibrionales</taxon>
        <taxon>Vibrionaceae</taxon>
        <taxon>Vibrio</taxon>
    </lineage>
</organism>
<keyword evidence="2" id="KW-0229">DNA integration</keyword>
<evidence type="ECO:0000259" key="6">
    <source>
        <dbReference type="PROSITE" id="PS51898"/>
    </source>
</evidence>
<dbReference type="PROSITE" id="PS51898">
    <property type="entry name" value="TYR_RECOMBINASE"/>
    <property type="match status" value="1"/>
</dbReference>
<sequence length="302" mass="34402">MAKGHFAKSEKQAASVMKEMQGKGNAIESVGTARNYEQALKTCCDYLKEFKLGSLRELTPEQAKNYIELRAHECKQSTIDMDRQAIQTMMQHVTHKLEPNQTLYPPKELPTSKKETIENSRSYTPEQVNAIIQHQTEQHALSTQLCHEAGLRAHELYTLRPSGEVNPSPRDVHQDKFSQLPNDSKTYTVQGKGGLIREVQIPNHLAEKLEERRLDTPQQLSDRGVNYESHYNIAGGHKFSDAFSKASSRALGYSNGAHGLRHSYAQNRYEQLANHFERIDVMTIISQELGHFRPDITEVYLR</sequence>
<feature type="domain" description="Tyr recombinase" evidence="6">
    <location>
        <begin position="118"/>
        <end position="302"/>
    </location>
</feature>
<evidence type="ECO:0000256" key="3">
    <source>
        <dbReference type="ARBA" id="ARBA00023125"/>
    </source>
</evidence>
<reference evidence="7" key="1">
    <citation type="submission" date="2015-06" db="EMBL/GenBank/DDBJ databases">
        <authorList>
            <person name="Hoefler B.C."/>
            <person name="Straight P.D."/>
        </authorList>
    </citation>
    <scope>NUCLEOTIDE SEQUENCE</scope>
    <source>
        <strain evidence="7">BD146</strain>
    </source>
</reference>
<dbReference type="GO" id="GO:0015074">
    <property type="term" value="P:DNA integration"/>
    <property type="evidence" value="ECO:0007669"/>
    <property type="project" value="UniProtKB-KW"/>
</dbReference>
<reference evidence="7" key="2">
    <citation type="submission" date="2017-06" db="EMBL/GenBank/DDBJ databases">
        <title>Analysis of a plasmid from a highly drug resistant strain of Vibrio fluvialis: presence of a novel integrase and evidence of horizontal gene transfer between Vibrio species.</title>
        <authorList>
            <person name="Nair M."/>
        </authorList>
    </citation>
    <scope>NUCLEOTIDE SEQUENCE</scope>
    <source>
        <strain evidence="7">BD146</strain>
    </source>
</reference>
<dbReference type="InterPro" id="IPR011010">
    <property type="entry name" value="DNA_brk_join_enz"/>
</dbReference>
<name>A0A1Z1C5Y4_VIBFL</name>
<dbReference type="PANTHER" id="PTHR30349:SF41">
    <property type="entry name" value="INTEGRASE_RECOMBINASE PROTEIN MJ0367-RELATED"/>
    <property type="match status" value="1"/>
</dbReference>
<dbReference type="Gene3D" id="1.10.443.10">
    <property type="entry name" value="Intergrase catalytic core"/>
    <property type="match status" value="1"/>
</dbReference>
<proteinExistence type="inferred from homology"/>
<evidence type="ECO:0000313" key="7">
    <source>
        <dbReference type="EMBL" id="ANS13816.1"/>
    </source>
</evidence>
<dbReference type="Gene3D" id="1.10.150.130">
    <property type="match status" value="1"/>
</dbReference>
<gene>
    <name evidence="7" type="primary">intI</name>
</gene>
<evidence type="ECO:0000256" key="5">
    <source>
        <dbReference type="SAM" id="MobiDB-lite"/>
    </source>
</evidence>
<keyword evidence="4" id="KW-0233">DNA recombination</keyword>
<evidence type="ECO:0000256" key="4">
    <source>
        <dbReference type="ARBA" id="ARBA00023172"/>
    </source>
</evidence>
<dbReference type="InterPro" id="IPR013762">
    <property type="entry name" value="Integrase-like_cat_sf"/>
</dbReference>
<evidence type="ECO:0000256" key="2">
    <source>
        <dbReference type="ARBA" id="ARBA00022908"/>
    </source>
</evidence>
<dbReference type="PANTHER" id="PTHR30349">
    <property type="entry name" value="PHAGE INTEGRASE-RELATED"/>
    <property type="match status" value="1"/>
</dbReference>
<dbReference type="EMBL" id="KT182072">
    <property type="protein sequence ID" value="ANS13816.1"/>
    <property type="molecule type" value="Genomic_DNA"/>
</dbReference>
<dbReference type="SUPFAM" id="SSF56349">
    <property type="entry name" value="DNA breaking-rejoining enzymes"/>
    <property type="match status" value="1"/>
</dbReference>
<protein>
    <submittedName>
        <fullName evidence="7">Integrase</fullName>
    </submittedName>
</protein>
<keyword evidence="3" id="KW-0238">DNA-binding</keyword>